<dbReference type="EMBL" id="JAEUBF010000879">
    <property type="protein sequence ID" value="KAH3674330.1"/>
    <property type="molecule type" value="Genomic_DNA"/>
</dbReference>
<dbReference type="AlphaFoldDB" id="A0A9P8TDB1"/>
<evidence type="ECO:0000256" key="3">
    <source>
        <dbReference type="ARBA" id="ARBA00010780"/>
    </source>
</evidence>
<comment type="similarity">
    <text evidence="3 11">Belongs to the PRM1 family.</text>
</comment>
<comment type="function">
    <text evidence="1 11">Involved in cell fusion during mating by stabilizing the plasma membrane fusion event.</text>
</comment>
<keyword evidence="7 11" id="KW-0184">Conjugation</keyword>
<dbReference type="InterPro" id="IPR026777">
    <property type="entry name" value="PRM1"/>
</dbReference>
<accession>A0A9P8TDB1</accession>
<reference evidence="13" key="1">
    <citation type="journal article" date="2021" name="Open Biol.">
        <title>Shared evolutionary footprints suggest mitochondrial oxidative damage underlies multiple complex I losses in fungi.</title>
        <authorList>
            <person name="Schikora-Tamarit M.A."/>
            <person name="Marcet-Houben M."/>
            <person name="Nosek J."/>
            <person name="Gabaldon T."/>
        </authorList>
    </citation>
    <scope>NUCLEOTIDE SEQUENCE</scope>
    <source>
        <strain evidence="13">CBS6341</strain>
    </source>
</reference>
<evidence type="ECO:0000256" key="4">
    <source>
        <dbReference type="ARBA" id="ARBA00017621"/>
    </source>
</evidence>
<feature type="transmembrane region" description="Helical" evidence="11">
    <location>
        <begin position="395"/>
        <end position="416"/>
    </location>
</feature>
<protein>
    <recommendedName>
        <fullName evidence="4 11">Plasma membrane fusion protein PRM1</fullName>
    </recommendedName>
</protein>
<evidence type="ECO:0000256" key="7">
    <source>
        <dbReference type="ARBA" id="ARBA00022971"/>
    </source>
</evidence>
<evidence type="ECO:0000256" key="12">
    <source>
        <dbReference type="SAM" id="MobiDB-lite"/>
    </source>
</evidence>
<evidence type="ECO:0000256" key="1">
    <source>
        <dbReference type="ARBA" id="ARBA00002512"/>
    </source>
</evidence>
<evidence type="ECO:0000256" key="8">
    <source>
        <dbReference type="ARBA" id="ARBA00022989"/>
    </source>
</evidence>
<comment type="subcellular location">
    <subcellularLocation>
        <location evidence="2 11">Cell membrane</location>
        <topology evidence="2 11">Multi-pass membrane protein</topology>
    </subcellularLocation>
</comment>
<evidence type="ECO:0000313" key="13">
    <source>
        <dbReference type="EMBL" id="KAH3674330.1"/>
    </source>
</evidence>
<feature type="transmembrane region" description="Helical" evidence="11">
    <location>
        <begin position="21"/>
        <end position="39"/>
    </location>
</feature>
<feature type="transmembrane region" description="Helical" evidence="11">
    <location>
        <begin position="291"/>
        <end position="309"/>
    </location>
</feature>
<dbReference type="OrthoDB" id="5356111at2759"/>
<dbReference type="PANTHER" id="PTHR31030:SF1">
    <property type="entry name" value="PLASMA MEMBRANE FUSION PROTEIN PRM1"/>
    <property type="match status" value="1"/>
</dbReference>
<dbReference type="GO" id="GO:0043332">
    <property type="term" value="C:mating projection tip"/>
    <property type="evidence" value="ECO:0007669"/>
    <property type="project" value="UniProtKB-UniRule"/>
</dbReference>
<evidence type="ECO:0000256" key="2">
    <source>
        <dbReference type="ARBA" id="ARBA00004651"/>
    </source>
</evidence>
<dbReference type="PANTHER" id="PTHR31030">
    <property type="entry name" value="PLASMA MEMBRANE FUSION PROTEIN PRM1"/>
    <property type="match status" value="1"/>
</dbReference>
<feature type="transmembrane region" description="Helical" evidence="11">
    <location>
        <begin position="615"/>
        <end position="638"/>
    </location>
</feature>
<keyword evidence="8 11" id="KW-1133">Transmembrane helix</keyword>
<sequence>MISKPYLRLRDRISQVWLNKYTIALVLVALKLILFHKSIDNSLKTSQNYTLDSCPTIDSYTSNAISLPHYLSKSANYMIVKSVEEMNKLTLETLKTLITASEEVIIFAINMVVGTYACVLVSTIDGAVDVAINGTETIISYVNNTLGTITDDIELGLDDVSNVINKIIDKAEKIESFFSGDSTNDTSLNAVNLTVNGLRNLYIPSGINTKLQDLKENVPDFTTIENKTEYLIKEPFELIKEKIGNVTVFSDDFDDLYVPQINQVTICSGNSDKINKFYSTISKDLRITVKVFVALLIVAATLVTIPLIYHEWRSWKKLKILEKKLIATNKSHSNEKLGDSSLHGDISVDPIDAFDQTFNKYVTCFGMFIARKSSGKVETQIRIRWLLSYILSQRAIILLSLSLLGFFTVFAQWIILSSVTRAVNDHDSPFKNITNEISTEFNASVTNWTISTNEYLSSKESDINDELFGWVQTGTESINSTISTIVDDLNDVISDAFNGTILYDPVKTIVGCVITNKLIKIEEGLSWLQNKSHVSLPRVNDSYLTEAFKDTSSSNITTYNNYTNTSELISKRDDSDSSDQIISKAKDMIESVETLMKSMLKTTLKEYQNSLKFELWVSLAMLVIWGIQLLIGLLLLYLDHCRFSNAKIPKNYSPKDLSISYPKTLTNDEKLRYGYPFTMPFEKETSDENHCDSKITLCEKMQSNTNDPFIENPFDESESITDDSFSMKSNSPAYQSSEKSKVTELVVPSNLANRLD</sequence>
<name>A0A9P8TDB1_9ASCO</name>
<comment type="caution">
    <text evidence="13">The sequence shown here is derived from an EMBL/GenBank/DDBJ whole genome shotgun (WGS) entry which is preliminary data.</text>
</comment>
<evidence type="ECO:0000256" key="6">
    <source>
        <dbReference type="ARBA" id="ARBA00022692"/>
    </source>
</evidence>
<dbReference type="GO" id="GO:0005886">
    <property type="term" value="C:plasma membrane"/>
    <property type="evidence" value="ECO:0007669"/>
    <property type="project" value="UniProtKB-SubCell"/>
</dbReference>
<gene>
    <name evidence="13" type="ORF">WICMUC_003402</name>
</gene>
<keyword evidence="5 11" id="KW-1003">Cell membrane</keyword>
<evidence type="ECO:0000256" key="9">
    <source>
        <dbReference type="ARBA" id="ARBA00023136"/>
    </source>
</evidence>
<dbReference type="GO" id="GO:0032220">
    <property type="term" value="P:plasma membrane fusion involved in cytogamy"/>
    <property type="evidence" value="ECO:0007669"/>
    <property type="project" value="TreeGrafter"/>
</dbReference>
<evidence type="ECO:0000256" key="5">
    <source>
        <dbReference type="ARBA" id="ARBA00022475"/>
    </source>
</evidence>
<feature type="region of interest" description="Disordered" evidence="12">
    <location>
        <begin position="708"/>
        <end position="756"/>
    </location>
</feature>
<evidence type="ECO:0000256" key="10">
    <source>
        <dbReference type="ARBA" id="ARBA00023180"/>
    </source>
</evidence>
<keyword evidence="14" id="KW-1185">Reference proteome</keyword>
<evidence type="ECO:0000313" key="14">
    <source>
        <dbReference type="Proteomes" id="UP000769528"/>
    </source>
</evidence>
<proteinExistence type="inferred from homology"/>
<comment type="caution">
    <text evidence="11">Lacks conserved residue(s) required for the propagation of feature annotation.</text>
</comment>
<dbReference type="Proteomes" id="UP000769528">
    <property type="component" value="Unassembled WGS sequence"/>
</dbReference>
<keyword evidence="9 11" id="KW-0472">Membrane</keyword>
<keyword evidence="10" id="KW-0325">Glycoprotein</keyword>
<organism evidence="13 14">
    <name type="scientific">Wickerhamomyces mucosus</name>
    <dbReference type="NCBI Taxonomy" id="1378264"/>
    <lineage>
        <taxon>Eukaryota</taxon>
        <taxon>Fungi</taxon>
        <taxon>Dikarya</taxon>
        <taxon>Ascomycota</taxon>
        <taxon>Saccharomycotina</taxon>
        <taxon>Saccharomycetes</taxon>
        <taxon>Phaffomycetales</taxon>
        <taxon>Wickerhamomycetaceae</taxon>
        <taxon>Wickerhamomyces</taxon>
    </lineage>
</organism>
<evidence type="ECO:0000256" key="11">
    <source>
        <dbReference type="RuleBase" id="RU366035"/>
    </source>
</evidence>
<feature type="compositionally biased region" description="Polar residues" evidence="12">
    <location>
        <begin position="722"/>
        <end position="737"/>
    </location>
</feature>
<keyword evidence="6 11" id="KW-0812">Transmembrane</keyword>
<reference evidence="13" key="2">
    <citation type="submission" date="2021-01" db="EMBL/GenBank/DDBJ databases">
        <authorList>
            <person name="Schikora-Tamarit M.A."/>
        </authorList>
    </citation>
    <scope>NUCLEOTIDE SEQUENCE</scope>
    <source>
        <strain evidence="13">CBS6341</strain>
    </source>
</reference>